<evidence type="ECO:0000259" key="1">
    <source>
        <dbReference type="SMART" id="SM00460"/>
    </source>
</evidence>
<dbReference type="PANTHER" id="PTHR33490:SF6">
    <property type="entry name" value="SLL1049 PROTEIN"/>
    <property type="match status" value="1"/>
</dbReference>
<dbReference type="AlphaFoldDB" id="A0A1I7MLW1"/>
<sequence length="285" mass="31541">MSRLYISHRTRYDYNNRVSTSYNEARMTPLTDASQVTLESSITITPQQATAMAYRDYWGSRVSTFDIHVPHDAMEVLATATVEVHRSPEDPFGEDAGEVVTWEQLESMETIHEFSDFLPQTRLSTLTEEGAEQVRRLRTGDPNSSAKAIIDWLASTMTYQPGVTSVQFGAAEALTSGQGVCQDLAHIGIGALRTLGIPARYVSGYIHPRPDAPLREKVAGQSHAWLEWWDGSWHSWDPTNHKPAGDLHVLVGRGRDYRDVTPLKGIVSGGGGSALNVEVLITRYA</sequence>
<dbReference type="PANTHER" id="PTHR33490">
    <property type="entry name" value="BLR5614 PROTEIN-RELATED"/>
    <property type="match status" value="1"/>
</dbReference>
<name>A0A1I7MLW1_9MICC</name>
<gene>
    <name evidence="2" type="ORF">SAMN04487966_10593</name>
</gene>
<keyword evidence="2" id="KW-0645">Protease</keyword>
<organism evidence="2 3">
    <name type="scientific">Micrococcus terreus</name>
    <dbReference type="NCBI Taxonomy" id="574650"/>
    <lineage>
        <taxon>Bacteria</taxon>
        <taxon>Bacillati</taxon>
        <taxon>Actinomycetota</taxon>
        <taxon>Actinomycetes</taxon>
        <taxon>Micrococcales</taxon>
        <taxon>Micrococcaceae</taxon>
        <taxon>Micrococcus</taxon>
    </lineage>
</organism>
<dbReference type="RefSeq" id="WP_091696919.1">
    <property type="nucleotide sequence ID" value="NZ_FPCG01000005.1"/>
</dbReference>
<dbReference type="Proteomes" id="UP000198881">
    <property type="component" value="Unassembled WGS sequence"/>
</dbReference>
<evidence type="ECO:0000313" key="3">
    <source>
        <dbReference type="Proteomes" id="UP000198881"/>
    </source>
</evidence>
<feature type="domain" description="Transglutaminase-like" evidence="1">
    <location>
        <begin position="173"/>
        <end position="240"/>
    </location>
</feature>
<evidence type="ECO:0000313" key="2">
    <source>
        <dbReference type="EMBL" id="SFV22897.1"/>
    </source>
</evidence>
<dbReference type="SUPFAM" id="SSF54001">
    <property type="entry name" value="Cysteine proteinases"/>
    <property type="match status" value="1"/>
</dbReference>
<proteinExistence type="predicted"/>
<reference evidence="2 3" key="1">
    <citation type="submission" date="2016-10" db="EMBL/GenBank/DDBJ databases">
        <authorList>
            <person name="de Groot N.N."/>
        </authorList>
    </citation>
    <scope>NUCLEOTIDE SEQUENCE [LARGE SCALE GENOMIC DNA]</scope>
    <source>
        <strain evidence="2 3">CGMCC 1.7054</strain>
    </source>
</reference>
<dbReference type="EMBL" id="FPCG01000005">
    <property type="protein sequence ID" value="SFV22897.1"/>
    <property type="molecule type" value="Genomic_DNA"/>
</dbReference>
<dbReference type="OrthoDB" id="9804023at2"/>
<dbReference type="SMART" id="SM00460">
    <property type="entry name" value="TGc"/>
    <property type="match status" value="1"/>
</dbReference>
<protein>
    <submittedName>
        <fullName evidence="2">Transglutaminase-like enzyme, putative cysteine protease</fullName>
    </submittedName>
</protein>
<dbReference type="Pfam" id="PF08379">
    <property type="entry name" value="Bact_transglu_N"/>
    <property type="match status" value="1"/>
</dbReference>
<dbReference type="Gene3D" id="3.10.620.30">
    <property type="match status" value="1"/>
</dbReference>
<accession>A0A1I7MLW1</accession>
<keyword evidence="3" id="KW-1185">Reference proteome</keyword>
<dbReference type="Pfam" id="PF01841">
    <property type="entry name" value="Transglut_core"/>
    <property type="match status" value="1"/>
</dbReference>
<dbReference type="InterPro" id="IPR038765">
    <property type="entry name" value="Papain-like_cys_pep_sf"/>
</dbReference>
<dbReference type="GO" id="GO:0008233">
    <property type="term" value="F:peptidase activity"/>
    <property type="evidence" value="ECO:0007669"/>
    <property type="project" value="UniProtKB-KW"/>
</dbReference>
<keyword evidence="2" id="KW-0378">Hydrolase</keyword>
<dbReference type="GO" id="GO:0006508">
    <property type="term" value="P:proteolysis"/>
    <property type="evidence" value="ECO:0007669"/>
    <property type="project" value="UniProtKB-KW"/>
</dbReference>
<dbReference type="InterPro" id="IPR002931">
    <property type="entry name" value="Transglutaminase-like"/>
</dbReference>
<dbReference type="InterPro" id="IPR013589">
    <property type="entry name" value="Bac_transglu_N"/>
</dbReference>
<dbReference type="STRING" id="574650.SAMN04487966_10593"/>